<sequence length="357" mass="39003">MRPQRLIRHGGPDPDPEATPVVALAHNEANILPAFLAHYRSICRPAFLIVDDRSDDGTAELLAGEADVTVFRPVEGSTYAEHKAFWRSELLDGHGADKWCLVPDLDEHFVFPGMGRRSLGDYTAALDREGAQAVVTLMLDLYADRPLAEHVFDPADGVSLTEAFPFFDGPGEAMPGYIMRPITAATRRRYPTPPVELRGGARERLFGQAAAPGPLARMLLRQVFSPGGPVNAGPAQALLRRLARPLAGAALRRELNTTKLGLIRWRRGMRFNGGAHKLDRAIPCSESIAVFLHYPFTRGREGLAYIAARGQHAGGAGHYAQMLEREKVLARSPVFEGSRRYTGPESLSGLMRDIPGG</sequence>
<evidence type="ECO:0000313" key="1">
    <source>
        <dbReference type="EMBL" id="RBI84099.1"/>
    </source>
</evidence>
<gene>
    <name evidence="1" type="ORF">DRV85_13925</name>
</gene>
<reference evidence="1 2" key="1">
    <citation type="submission" date="2018-07" db="EMBL/GenBank/DDBJ databases">
        <title>Rhodosalinus sp. strain E84T genomic sequence and assembly.</title>
        <authorList>
            <person name="Liu Z.-W."/>
            <person name="Lu D.-C."/>
        </authorList>
    </citation>
    <scope>NUCLEOTIDE SEQUENCE [LARGE SCALE GENOMIC DNA]</scope>
    <source>
        <strain evidence="1 2">E84</strain>
    </source>
</reference>
<dbReference type="EMBL" id="QNTQ01000013">
    <property type="protein sequence ID" value="RBI84099.1"/>
    <property type="molecule type" value="Genomic_DNA"/>
</dbReference>
<dbReference type="Proteomes" id="UP000253370">
    <property type="component" value="Unassembled WGS sequence"/>
</dbReference>
<evidence type="ECO:0008006" key="3">
    <source>
        <dbReference type="Google" id="ProtNLM"/>
    </source>
</evidence>
<protein>
    <recommendedName>
        <fullName evidence="3">Glycosyl transferase family 2</fullName>
    </recommendedName>
</protein>
<evidence type="ECO:0000313" key="2">
    <source>
        <dbReference type="Proteomes" id="UP000253370"/>
    </source>
</evidence>
<comment type="caution">
    <text evidence="1">The sequence shown here is derived from an EMBL/GenBank/DDBJ whole genome shotgun (WGS) entry which is preliminary data.</text>
</comment>
<accession>A0A365U6R0</accession>
<dbReference type="OrthoDB" id="3010234at2"/>
<dbReference type="RefSeq" id="WP_113290078.1">
    <property type="nucleotide sequence ID" value="NZ_QNTQ01000013.1"/>
</dbReference>
<name>A0A365U6R0_9RHOB</name>
<organism evidence="1 2">
    <name type="scientific">Rhodosalinus halophilus</name>
    <dbReference type="NCBI Taxonomy" id="2259333"/>
    <lineage>
        <taxon>Bacteria</taxon>
        <taxon>Pseudomonadati</taxon>
        <taxon>Pseudomonadota</taxon>
        <taxon>Alphaproteobacteria</taxon>
        <taxon>Rhodobacterales</taxon>
        <taxon>Paracoccaceae</taxon>
        <taxon>Rhodosalinus</taxon>
    </lineage>
</organism>
<dbReference type="AlphaFoldDB" id="A0A365U6R0"/>
<keyword evidence="2" id="KW-1185">Reference proteome</keyword>
<proteinExistence type="predicted"/>
<dbReference type="Pfam" id="PF13704">
    <property type="entry name" value="Glyco_tranf_2_4"/>
    <property type="match status" value="1"/>
</dbReference>